<dbReference type="AlphaFoldDB" id="A0A0P1GB84"/>
<name>A0A0P1GB84_9RHOB</name>
<evidence type="ECO:0000313" key="3">
    <source>
        <dbReference type="Proteomes" id="UP000054935"/>
    </source>
</evidence>
<proteinExistence type="predicted"/>
<dbReference type="Proteomes" id="UP000054935">
    <property type="component" value="Unassembled WGS sequence"/>
</dbReference>
<organism evidence="2 3">
    <name type="scientific">Tropicibacter naphthalenivorans</name>
    <dbReference type="NCBI Taxonomy" id="441103"/>
    <lineage>
        <taxon>Bacteria</taxon>
        <taxon>Pseudomonadati</taxon>
        <taxon>Pseudomonadota</taxon>
        <taxon>Alphaproteobacteria</taxon>
        <taxon>Rhodobacterales</taxon>
        <taxon>Roseobacteraceae</taxon>
        <taxon>Tropicibacter</taxon>
    </lineage>
</organism>
<accession>A0A0P1GB84</accession>
<dbReference type="RefSeq" id="WP_143595858.1">
    <property type="nucleotide sequence ID" value="NZ_CYSE01000003.1"/>
</dbReference>
<evidence type="ECO:0000256" key="1">
    <source>
        <dbReference type="SAM" id="Phobius"/>
    </source>
</evidence>
<keyword evidence="1" id="KW-1133">Transmembrane helix</keyword>
<gene>
    <name evidence="2" type="ORF">TRN7648_02150</name>
</gene>
<keyword evidence="3" id="KW-1185">Reference proteome</keyword>
<evidence type="ECO:0000313" key="2">
    <source>
        <dbReference type="EMBL" id="CUH78763.1"/>
    </source>
</evidence>
<feature type="transmembrane region" description="Helical" evidence="1">
    <location>
        <begin position="105"/>
        <end position="125"/>
    </location>
</feature>
<dbReference type="EMBL" id="CYSE01000003">
    <property type="protein sequence ID" value="CUH78763.1"/>
    <property type="molecule type" value="Genomic_DNA"/>
</dbReference>
<feature type="transmembrane region" description="Helical" evidence="1">
    <location>
        <begin position="12"/>
        <end position="33"/>
    </location>
</feature>
<reference evidence="2 3" key="1">
    <citation type="submission" date="2015-09" db="EMBL/GenBank/DDBJ databases">
        <authorList>
            <consortium name="Swine Surveillance"/>
        </authorList>
    </citation>
    <scope>NUCLEOTIDE SEQUENCE [LARGE SCALE GENOMIC DNA]</scope>
    <source>
        <strain evidence="2 3">CECT 7648</strain>
    </source>
</reference>
<protein>
    <recommendedName>
        <fullName evidence="4">5-bromo-4-chloroindolyl phosphate hydrolysis protein</fullName>
    </recommendedName>
</protein>
<keyword evidence="1" id="KW-0812">Transmembrane</keyword>
<feature type="transmembrane region" description="Helical" evidence="1">
    <location>
        <begin position="39"/>
        <end position="59"/>
    </location>
</feature>
<dbReference type="OrthoDB" id="7877480at2"/>
<dbReference type="STRING" id="441103.TRN7648_02150"/>
<evidence type="ECO:0008006" key="4">
    <source>
        <dbReference type="Google" id="ProtNLM"/>
    </source>
</evidence>
<sequence length="276" mass="30786">MRDRFEKRASNEAANFDSALNVMFLAAFPLLLWVFQGSFAGVATALVEIWIFSIALRLISRGQKIQREYDAAQVAHRPRLPRKLLGSALIGVMVLILAGHQFADLLFPLVLGVFAMGLSVAAFGLDPMTDKGLNDPEVVARIEIDTAMEAIEAKLAIVADQVASLQDADLTRRTEVARDMVVRLARDNVSDIKGFRRVRKPVEKFSAMLSEEAERLIASWDGEDYLFARKRYVAKLDVMTDSFATRARKNGFQAGRDAFEMEADMLLDRMPRESAA</sequence>
<feature type="transmembrane region" description="Helical" evidence="1">
    <location>
        <begin position="80"/>
        <end position="99"/>
    </location>
</feature>
<keyword evidence="1" id="KW-0472">Membrane</keyword>